<keyword evidence="1" id="KW-1133">Transmembrane helix</keyword>
<reference evidence="2 3" key="1">
    <citation type="submission" date="2023-03" db="EMBL/GenBank/DDBJ databases">
        <authorList>
            <person name="Pearce D."/>
        </authorList>
    </citation>
    <scope>NUCLEOTIDE SEQUENCE [LARGE SCALE GENOMIC DNA]</scope>
    <source>
        <strain evidence="2">Msz</strain>
    </source>
</reference>
<evidence type="ECO:0000256" key="1">
    <source>
        <dbReference type="SAM" id="Phobius"/>
    </source>
</evidence>
<dbReference type="Proteomes" id="UP001162030">
    <property type="component" value="Chromosome"/>
</dbReference>
<organism evidence="2 3">
    <name type="scientific">Methylocaldum szegediense</name>
    <dbReference type="NCBI Taxonomy" id="73780"/>
    <lineage>
        <taxon>Bacteria</taxon>
        <taxon>Pseudomonadati</taxon>
        <taxon>Pseudomonadota</taxon>
        <taxon>Gammaproteobacteria</taxon>
        <taxon>Methylococcales</taxon>
        <taxon>Methylococcaceae</taxon>
        <taxon>Methylocaldum</taxon>
    </lineage>
</organism>
<keyword evidence="1" id="KW-0812">Transmembrane</keyword>
<evidence type="ECO:0000313" key="2">
    <source>
        <dbReference type="EMBL" id="CAI8746832.1"/>
    </source>
</evidence>
<accession>A0ABN8WXL3</accession>
<protein>
    <submittedName>
        <fullName evidence="2">Uncharacterized protein</fullName>
    </submittedName>
</protein>
<keyword evidence="1" id="KW-0472">Membrane</keyword>
<proteinExistence type="predicted"/>
<evidence type="ECO:0000313" key="3">
    <source>
        <dbReference type="Proteomes" id="UP001162030"/>
    </source>
</evidence>
<dbReference type="EMBL" id="OX458333">
    <property type="protein sequence ID" value="CAI8746832.1"/>
    <property type="molecule type" value="Genomic_DNA"/>
</dbReference>
<keyword evidence="3" id="KW-1185">Reference proteome</keyword>
<name>A0ABN8WXL3_9GAMM</name>
<feature type="transmembrane region" description="Helical" evidence="1">
    <location>
        <begin position="73"/>
        <end position="92"/>
    </location>
</feature>
<gene>
    <name evidence="2" type="ORF">MSZNOR_0573</name>
</gene>
<sequence length="96" mass="10784">MPPVPKPSERIYPRRLDGVQEARLIALAGPPPLELAALGGAPRRVENRRDRRVRNCSTHAQKTELKPHLGKRWVILPSTILLVLINLPFCALRHSS</sequence>